<evidence type="ECO:0000313" key="2">
    <source>
        <dbReference type="EMBL" id="QDX92868.1"/>
    </source>
</evidence>
<evidence type="ECO:0000313" key="3">
    <source>
        <dbReference type="Proteomes" id="UP000319432"/>
    </source>
</evidence>
<dbReference type="Pfam" id="PF09560">
    <property type="entry name" value="Spore_YunB"/>
    <property type="match status" value="1"/>
</dbReference>
<feature type="transmembrane region" description="Helical" evidence="1">
    <location>
        <begin position="20"/>
        <end position="38"/>
    </location>
</feature>
<proteinExistence type="predicted"/>
<dbReference type="OrthoDB" id="1649278at2"/>
<keyword evidence="1" id="KW-0472">Membrane</keyword>
<dbReference type="EMBL" id="CP033464">
    <property type="protein sequence ID" value="QDX92868.1"/>
    <property type="molecule type" value="Genomic_DNA"/>
</dbReference>
<keyword evidence="3" id="KW-1185">Reference proteome</keyword>
<dbReference type="Proteomes" id="UP000319432">
    <property type="component" value="Chromosome"/>
</dbReference>
<evidence type="ECO:0000256" key="1">
    <source>
        <dbReference type="SAM" id="Phobius"/>
    </source>
</evidence>
<dbReference type="NCBIfam" id="TIGR02832">
    <property type="entry name" value="spo_yunB"/>
    <property type="match status" value="1"/>
</dbReference>
<keyword evidence="1" id="KW-0812">Transmembrane</keyword>
<keyword evidence="1" id="KW-1133">Transmembrane helix</keyword>
<dbReference type="InterPro" id="IPR014197">
    <property type="entry name" value="Sporulation_prot_YunB"/>
</dbReference>
<gene>
    <name evidence="2" type="primary">yunB</name>
    <name evidence="2" type="ORF">EEL30_11465</name>
</gene>
<dbReference type="PIRSF" id="PIRSF021383">
    <property type="entry name" value="YunB"/>
    <property type="match status" value="1"/>
</dbReference>
<protein>
    <submittedName>
        <fullName evidence="2">Sporulation protein YunB</fullName>
    </submittedName>
</protein>
<name>A0A518V7B1_BRELA</name>
<sequence>MAIRMGRRRIRASKSKKKIFFIAFIVFLAMLIQSLFFVEQKMKPTLLVIAKQKSEQIAKEAIADAVTKKIAQIDMDTAQVLDIEKDKDNKIRAINFNFQGYSKIMGEANQRIKNRLKEFENEKIEAGVPLGLATGSSFFSDAGPKLPVTFIPVGSAKTWLDPKLSEAGINMVMITVYLQVEVRLQVIIPFATDQTIVTTSIPITNSLVVGEVPDYLYNNPIGKPEVPRMQVEPPAK</sequence>
<organism evidence="2 3">
    <name type="scientific">Brevibacillus laterosporus</name>
    <name type="common">Bacillus laterosporus</name>
    <dbReference type="NCBI Taxonomy" id="1465"/>
    <lineage>
        <taxon>Bacteria</taxon>
        <taxon>Bacillati</taxon>
        <taxon>Bacillota</taxon>
        <taxon>Bacilli</taxon>
        <taxon>Bacillales</taxon>
        <taxon>Paenibacillaceae</taxon>
        <taxon>Brevibacillus</taxon>
    </lineage>
</organism>
<dbReference type="AlphaFoldDB" id="A0A518V7B1"/>
<reference evidence="2 3" key="1">
    <citation type="submission" date="2018-11" db="EMBL/GenBank/DDBJ databases">
        <title>Phylogenetic determinants of toxin gene distribution in genomes of Brevibacillus laterosporus.</title>
        <authorList>
            <person name="Glare T.R."/>
            <person name="Durrant A."/>
            <person name="Berry C."/>
            <person name="Palma L."/>
            <person name="Ormskirk M."/>
            <person name="Cox M.O."/>
        </authorList>
    </citation>
    <scope>NUCLEOTIDE SEQUENCE [LARGE SCALE GENOMIC DNA]</scope>
    <source>
        <strain evidence="2 3">1821L</strain>
    </source>
</reference>
<accession>A0A518V7B1</accession>